<feature type="domain" description="Imelysin-like" evidence="3">
    <location>
        <begin position="46"/>
        <end position="337"/>
    </location>
</feature>
<comment type="subcellular location">
    <subcellularLocation>
        <location evidence="1">Cell envelope</location>
    </subcellularLocation>
</comment>
<organism evidence="4 5">
    <name type="scientific">Salibacter halophilus</name>
    <dbReference type="NCBI Taxonomy" id="1803916"/>
    <lineage>
        <taxon>Bacteria</taxon>
        <taxon>Pseudomonadati</taxon>
        <taxon>Bacteroidota</taxon>
        <taxon>Flavobacteriia</taxon>
        <taxon>Flavobacteriales</taxon>
        <taxon>Salibacteraceae</taxon>
        <taxon>Salibacter</taxon>
    </lineage>
</organism>
<dbReference type="PROSITE" id="PS51257">
    <property type="entry name" value="PROKAR_LIPOPROTEIN"/>
    <property type="match status" value="1"/>
</dbReference>
<dbReference type="AlphaFoldDB" id="A0A6N6MAT2"/>
<evidence type="ECO:0000256" key="2">
    <source>
        <dbReference type="ARBA" id="ARBA00022729"/>
    </source>
</evidence>
<evidence type="ECO:0000259" key="3">
    <source>
        <dbReference type="Pfam" id="PF09375"/>
    </source>
</evidence>
<keyword evidence="2" id="KW-0732">Signal</keyword>
<dbReference type="InterPro" id="IPR038352">
    <property type="entry name" value="Imelysin_sf"/>
</dbReference>
<name>A0A6N6MAT2_9FLAO</name>
<sequence>MDRLILVIGVVFSLSLVSCDNDDDADNSTRAYDRGPMLENYSQNIILPRLQDFNEKAIDLHEAVVALKQTTNSQNLVQARESWKQAYKSFQYCNAFNFGPGDQIDGTFLEKLGTFPPDTAQIETYINQNDTSFNNFNRNTRGFTALDYMLFKSDENTTVQYLNGQNRMNYVLAVSGRIKSVTNKMLSDWQQYASSFESNLNVEAGSPTSLFYNEFVKSYEAVKNFKTGLPLGKRPGQQSAEPYQAEAYFSGYSKELMDAHLESIHQLYEGIGVDGSDREGLVDFVESTYGGQSLATDTREQWNNVTDAFENLPAKPIHKLVVENQMEMDAYYTELSKQTRFFKSDMSSKLGISITYDSGDGD</sequence>
<dbReference type="EMBL" id="WACR01000002">
    <property type="protein sequence ID" value="KAB1065557.1"/>
    <property type="molecule type" value="Genomic_DNA"/>
</dbReference>
<dbReference type="GO" id="GO:0030313">
    <property type="term" value="C:cell envelope"/>
    <property type="evidence" value="ECO:0007669"/>
    <property type="project" value="UniProtKB-SubCell"/>
</dbReference>
<evidence type="ECO:0000313" key="4">
    <source>
        <dbReference type="EMBL" id="KAB1065557.1"/>
    </source>
</evidence>
<comment type="caution">
    <text evidence="4">The sequence shown here is derived from an EMBL/GenBank/DDBJ whole genome shotgun (WGS) entry which is preliminary data.</text>
</comment>
<evidence type="ECO:0000313" key="5">
    <source>
        <dbReference type="Proteomes" id="UP000435357"/>
    </source>
</evidence>
<keyword evidence="5" id="KW-1185">Reference proteome</keyword>
<accession>A0A6N6MAT2</accession>
<dbReference type="Pfam" id="PF09375">
    <property type="entry name" value="Peptidase_M75"/>
    <property type="match status" value="1"/>
</dbReference>
<gene>
    <name evidence="4" type="ORF">F3059_02585</name>
</gene>
<proteinExistence type="predicted"/>
<dbReference type="CDD" id="cd14659">
    <property type="entry name" value="Imelysin-like_IPPA"/>
    <property type="match status" value="1"/>
</dbReference>
<reference evidence="4 5" key="1">
    <citation type="submission" date="2019-09" db="EMBL/GenBank/DDBJ databases">
        <title>Genomes of Cryomorphaceae.</title>
        <authorList>
            <person name="Bowman J.P."/>
        </authorList>
    </citation>
    <scope>NUCLEOTIDE SEQUENCE [LARGE SCALE GENOMIC DNA]</scope>
    <source>
        <strain evidence="4 5">KCTC 52047</strain>
    </source>
</reference>
<dbReference type="InterPro" id="IPR034984">
    <property type="entry name" value="Imelysin-like_IPPA"/>
</dbReference>
<dbReference type="RefSeq" id="WP_151166381.1">
    <property type="nucleotide sequence ID" value="NZ_WACR01000002.1"/>
</dbReference>
<dbReference type="Proteomes" id="UP000435357">
    <property type="component" value="Unassembled WGS sequence"/>
</dbReference>
<dbReference type="OrthoDB" id="650514at2"/>
<dbReference type="InterPro" id="IPR018976">
    <property type="entry name" value="Imelysin-like"/>
</dbReference>
<dbReference type="Gene3D" id="1.20.1420.20">
    <property type="entry name" value="M75 peptidase, HXXE motif"/>
    <property type="match status" value="1"/>
</dbReference>
<evidence type="ECO:0000256" key="1">
    <source>
        <dbReference type="ARBA" id="ARBA00004196"/>
    </source>
</evidence>
<protein>
    <submittedName>
        <fullName evidence="4">Imelysin family protein</fullName>
    </submittedName>
</protein>